<dbReference type="Proteomes" id="UP000010472">
    <property type="component" value="Plasmid pCRI9333.01"/>
</dbReference>
<organism evidence="1 2">
    <name type="scientific">Crinalium epipsammum PCC 9333</name>
    <dbReference type="NCBI Taxonomy" id="1173022"/>
    <lineage>
        <taxon>Bacteria</taxon>
        <taxon>Bacillati</taxon>
        <taxon>Cyanobacteriota</taxon>
        <taxon>Cyanophyceae</taxon>
        <taxon>Gomontiellales</taxon>
        <taxon>Gomontiellaceae</taxon>
        <taxon>Crinalium</taxon>
    </lineage>
</organism>
<reference evidence="1 2" key="1">
    <citation type="submission" date="2012-06" db="EMBL/GenBank/DDBJ databases">
        <title>Finished plasmid 1 of genome of Crinalium epipsammum PCC 9333.</title>
        <authorList>
            <consortium name="US DOE Joint Genome Institute"/>
            <person name="Gugger M."/>
            <person name="Coursin T."/>
            <person name="Rippka R."/>
            <person name="Tandeau De Marsac N."/>
            <person name="Huntemann M."/>
            <person name="Wei C.-L."/>
            <person name="Han J."/>
            <person name="Detter J.C."/>
            <person name="Han C."/>
            <person name="Tapia R."/>
            <person name="Davenport K."/>
            <person name="Daligault H."/>
            <person name="Erkkila T."/>
            <person name="Gu W."/>
            <person name="Munk A.C.C."/>
            <person name="Teshima H."/>
            <person name="Xu Y."/>
            <person name="Chain P."/>
            <person name="Chen A."/>
            <person name="Krypides N."/>
            <person name="Mavromatis K."/>
            <person name="Markowitz V."/>
            <person name="Szeto E."/>
            <person name="Ivanova N."/>
            <person name="Mikhailova N."/>
            <person name="Ovchinnikova G."/>
            <person name="Pagani I."/>
            <person name="Pati A."/>
            <person name="Goodwin L."/>
            <person name="Peters L."/>
            <person name="Pitluck S."/>
            <person name="Woyke T."/>
            <person name="Kerfeld C."/>
        </authorList>
    </citation>
    <scope>NUCLEOTIDE SEQUENCE [LARGE SCALE GENOMIC DNA]</scope>
    <source>
        <strain evidence="1 2">PCC 9333</strain>
        <plasmid evidence="2">Plasmid pCRI9333.01</plasmid>
    </source>
</reference>
<protein>
    <recommendedName>
        <fullName evidence="3">Polyketide cyclase/dehydrase</fullName>
    </recommendedName>
</protein>
<dbReference type="OrthoDB" id="570208at2"/>
<dbReference type="RefSeq" id="WP_015179943.1">
    <property type="nucleotide sequence ID" value="NC_019733.1"/>
</dbReference>
<dbReference type="InterPro" id="IPR015075">
    <property type="entry name" value="AtaL"/>
</dbReference>
<keyword evidence="1" id="KW-0614">Plasmid</keyword>
<dbReference type="KEGG" id="cep:Cri9333_4734"/>
<proteinExistence type="predicted"/>
<evidence type="ECO:0000313" key="2">
    <source>
        <dbReference type="Proteomes" id="UP000010472"/>
    </source>
</evidence>
<geneLocation type="plasmid" evidence="1 2">
    <name>pCRI9333.01</name>
</geneLocation>
<evidence type="ECO:0000313" key="1">
    <source>
        <dbReference type="EMBL" id="AFZ15512.1"/>
    </source>
</evidence>
<dbReference type="SUPFAM" id="SSF55961">
    <property type="entry name" value="Bet v1-like"/>
    <property type="match status" value="1"/>
</dbReference>
<gene>
    <name evidence="1" type="ORF">Cri9333_4734</name>
</gene>
<keyword evidence="2" id="KW-1185">Reference proteome</keyword>
<accession>K9W6W7</accession>
<name>K9W6W7_9CYAN</name>
<dbReference type="Gene3D" id="3.30.530.20">
    <property type="match status" value="1"/>
</dbReference>
<dbReference type="Pfam" id="PF08982">
    <property type="entry name" value="AtaL"/>
    <property type="match status" value="1"/>
</dbReference>
<dbReference type="InterPro" id="IPR023393">
    <property type="entry name" value="START-like_dom_sf"/>
</dbReference>
<dbReference type="HOGENOM" id="CLU_117570_0_0_3"/>
<evidence type="ECO:0008006" key="3">
    <source>
        <dbReference type="Google" id="ProtNLM"/>
    </source>
</evidence>
<sequence length="146" mass="16812">MPQSTFSIPVNASLTTLWKILLEKLENPKSYIADVEDVKFFEKNENGMLREIKVRGKIVKERITINEQAREIKSTLVDHPLFSGDIFNKIDLPAQNSSNHLILTFSRDWYPLNEEAKKVDEAELAAHMEQVLLHTKNLAEQHEGNQ</sequence>
<dbReference type="EMBL" id="CP003621">
    <property type="protein sequence ID" value="AFZ15512.1"/>
    <property type="molecule type" value="Genomic_DNA"/>
</dbReference>
<dbReference type="AlphaFoldDB" id="K9W6W7"/>